<proteinExistence type="predicted"/>
<evidence type="ECO:0000313" key="1">
    <source>
        <dbReference type="EMBL" id="KRX21753.1"/>
    </source>
</evidence>
<reference evidence="1 2" key="1">
    <citation type="submission" date="2015-01" db="EMBL/GenBank/DDBJ databases">
        <title>Evolution of Trichinella species and genotypes.</title>
        <authorList>
            <person name="Korhonen P.K."/>
            <person name="Edoardo P."/>
            <person name="Giuseppe L.R."/>
            <person name="Gasser R.B."/>
        </authorList>
    </citation>
    <scope>NUCLEOTIDE SEQUENCE [LARGE SCALE GENOMIC DNA]</scope>
    <source>
        <strain evidence="1">ISS37</strain>
    </source>
</reference>
<dbReference type="EMBL" id="JYDL01000037">
    <property type="protein sequence ID" value="KRX21753.1"/>
    <property type="molecule type" value="Genomic_DNA"/>
</dbReference>
<name>A0A0V0S4Y2_9BILA</name>
<evidence type="ECO:0000313" key="2">
    <source>
        <dbReference type="Proteomes" id="UP000054630"/>
    </source>
</evidence>
<comment type="caution">
    <text evidence="1">The sequence shown here is derived from an EMBL/GenBank/DDBJ whole genome shotgun (WGS) entry which is preliminary data.</text>
</comment>
<accession>A0A0V0S4Y2</accession>
<sequence length="82" mass="9417">MGRNSARQNTNNARIAFFTLKSEIEILYLKRPTEMVTKISASVKRDNKLVNGDVPNKKSAFHYLLPELVGYERKNKSLSIVY</sequence>
<protein>
    <submittedName>
        <fullName evidence="1">Uncharacterized protein</fullName>
    </submittedName>
</protein>
<organism evidence="1 2">
    <name type="scientific">Trichinella nelsoni</name>
    <dbReference type="NCBI Taxonomy" id="6336"/>
    <lineage>
        <taxon>Eukaryota</taxon>
        <taxon>Metazoa</taxon>
        <taxon>Ecdysozoa</taxon>
        <taxon>Nematoda</taxon>
        <taxon>Enoplea</taxon>
        <taxon>Dorylaimia</taxon>
        <taxon>Trichinellida</taxon>
        <taxon>Trichinellidae</taxon>
        <taxon>Trichinella</taxon>
    </lineage>
</organism>
<keyword evidence="2" id="KW-1185">Reference proteome</keyword>
<gene>
    <name evidence="1" type="ORF">T07_5442</name>
</gene>
<dbReference type="AlphaFoldDB" id="A0A0V0S4Y2"/>
<dbReference type="Proteomes" id="UP000054630">
    <property type="component" value="Unassembled WGS sequence"/>
</dbReference>